<name>A0A6L3YKE3_9HYPH</name>
<proteinExistence type="predicted"/>
<evidence type="ECO:0000313" key="1">
    <source>
        <dbReference type="EMBL" id="KAB2683273.1"/>
    </source>
</evidence>
<sequence length="68" mass="7964">MRYAIKVRETGKKKWRFLTSKGGVTTLRIHAARWSTREPCEALIANNAPDNPGWEFKVVDMEQGRHWH</sequence>
<evidence type="ECO:0000313" key="2">
    <source>
        <dbReference type="Proteomes" id="UP000481643"/>
    </source>
</evidence>
<dbReference type="RefSeq" id="WP_151652252.1">
    <property type="nucleotide sequence ID" value="NZ_WBVX01000016.1"/>
</dbReference>
<organism evidence="1 2">
    <name type="scientific">Brucella tritici</name>
    <dbReference type="NCBI Taxonomy" id="94626"/>
    <lineage>
        <taxon>Bacteria</taxon>
        <taxon>Pseudomonadati</taxon>
        <taxon>Pseudomonadota</taxon>
        <taxon>Alphaproteobacteria</taxon>
        <taxon>Hyphomicrobiales</taxon>
        <taxon>Brucellaceae</taxon>
        <taxon>Brucella/Ochrobactrum group</taxon>
        <taxon>Brucella</taxon>
    </lineage>
</organism>
<dbReference type="EMBL" id="WBVX01000016">
    <property type="protein sequence ID" value="KAB2683273.1"/>
    <property type="molecule type" value="Genomic_DNA"/>
</dbReference>
<comment type="caution">
    <text evidence="1">The sequence shown here is derived from an EMBL/GenBank/DDBJ whole genome shotgun (WGS) entry which is preliminary data.</text>
</comment>
<dbReference type="AlphaFoldDB" id="A0A6L3YKE3"/>
<protein>
    <submittedName>
        <fullName evidence="1">Uncharacterized protein</fullName>
    </submittedName>
</protein>
<accession>A0A6L3YKE3</accession>
<gene>
    <name evidence="1" type="ORF">F9L08_15565</name>
</gene>
<dbReference type="Proteomes" id="UP000481643">
    <property type="component" value="Unassembled WGS sequence"/>
</dbReference>
<reference evidence="1 2" key="1">
    <citation type="submission" date="2019-09" db="EMBL/GenBank/DDBJ databases">
        <title>Taxonomic organization of the family Brucellaceae based on a phylogenomic approach.</title>
        <authorList>
            <person name="Leclercq S."/>
            <person name="Cloeckaert A."/>
            <person name="Zygmunt M.S."/>
        </authorList>
    </citation>
    <scope>NUCLEOTIDE SEQUENCE [LARGE SCALE GENOMIC DNA]</scope>
    <source>
        <strain evidence="1 2">WS1830</strain>
    </source>
</reference>